<proteinExistence type="predicted"/>
<keyword evidence="2" id="KW-1185">Reference proteome</keyword>
<dbReference type="GeneID" id="37120722"/>
<organism evidence="1 2">
    <name type="scientific">Aspergillus neoniger (strain CBS 115656)</name>
    <dbReference type="NCBI Taxonomy" id="1448310"/>
    <lineage>
        <taxon>Eukaryota</taxon>
        <taxon>Fungi</taxon>
        <taxon>Dikarya</taxon>
        <taxon>Ascomycota</taxon>
        <taxon>Pezizomycotina</taxon>
        <taxon>Eurotiomycetes</taxon>
        <taxon>Eurotiomycetidae</taxon>
        <taxon>Eurotiales</taxon>
        <taxon>Aspergillaceae</taxon>
        <taxon>Aspergillus</taxon>
        <taxon>Aspergillus subgen. Circumdati</taxon>
    </lineage>
</organism>
<protein>
    <submittedName>
        <fullName evidence="1">Uncharacterized protein</fullName>
    </submittedName>
</protein>
<dbReference type="EMBL" id="KZ821448">
    <property type="protein sequence ID" value="PYH38202.1"/>
    <property type="molecule type" value="Genomic_DNA"/>
</dbReference>
<gene>
    <name evidence="1" type="ORF">BO87DRAFT_163542</name>
</gene>
<reference evidence="1" key="1">
    <citation type="submission" date="2016-12" db="EMBL/GenBank/DDBJ databases">
        <title>The genomes of Aspergillus section Nigri reveals drivers in fungal speciation.</title>
        <authorList>
            <consortium name="DOE Joint Genome Institute"/>
            <person name="Vesth T.C."/>
            <person name="Nybo J."/>
            <person name="Theobald S."/>
            <person name="Brandl J."/>
            <person name="Frisvad J.C."/>
            <person name="Nielsen K.F."/>
            <person name="Lyhne E.K."/>
            <person name="Kogle M.E."/>
            <person name="Kuo A."/>
            <person name="Riley R."/>
            <person name="Clum A."/>
            <person name="Nolan M."/>
            <person name="Lipzen A."/>
            <person name="Salamov A."/>
            <person name="Henrissat B."/>
            <person name="Wiebenga A."/>
            <person name="De Vries R.P."/>
            <person name="Grigoriev I.V."/>
            <person name="Mortensen U.H."/>
            <person name="Andersen M.R."/>
            <person name="Baker S.E."/>
        </authorList>
    </citation>
    <scope>NUCLEOTIDE SEQUENCE [LARGE SCALE GENOMIC DNA]</scope>
    <source>
        <strain evidence="1">CBS 115656</strain>
    </source>
</reference>
<accession>A0A318ZQY7</accession>
<dbReference type="AlphaFoldDB" id="A0A318ZQY7"/>
<name>A0A318ZQY7_ASPNB</name>
<evidence type="ECO:0000313" key="1">
    <source>
        <dbReference type="EMBL" id="PYH38202.1"/>
    </source>
</evidence>
<dbReference type="Proteomes" id="UP000247647">
    <property type="component" value="Unassembled WGS sequence"/>
</dbReference>
<dbReference type="RefSeq" id="XP_025483680.1">
    <property type="nucleotide sequence ID" value="XM_025618266.1"/>
</dbReference>
<evidence type="ECO:0000313" key="2">
    <source>
        <dbReference type="Proteomes" id="UP000247647"/>
    </source>
</evidence>
<sequence>MISMMYKKINLVGEQSTVGIPLIGPRLEPLGPLRPDVQGDLQGYLVFPSGEQVGLVRSYLVTES</sequence>